<evidence type="ECO:0000313" key="3">
    <source>
        <dbReference type="Proteomes" id="UP000297940"/>
    </source>
</evidence>
<proteinExistence type="predicted"/>
<keyword evidence="1" id="KW-0472">Membrane</keyword>
<feature type="transmembrane region" description="Helical" evidence="1">
    <location>
        <begin position="252"/>
        <end position="273"/>
    </location>
</feature>
<comment type="caution">
    <text evidence="2">The sequence shown here is derived from an EMBL/GenBank/DDBJ whole genome shotgun (WGS) entry which is preliminary data.</text>
</comment>
<evidence type="ECO:0000256" key="1">
    <source>
        <dbReference type="SAM" id="Phobius"/>
    </source>
</evidence>
<name>A0ABY2P223_9LEPT</name>
<dbReference type="EMBL" id="RQHK01000002">
    <property type="protein sequence ID" value="TGM81516.1"/>
    <property type="molecule type" value="Genomic_DNA"/>
</dbReference>
<reference evidence="3" key="1">
    <citation type="journal article" date="2019" name="PLoS Negl. Trop. Dis.">
        <title>Revisiting the worldwide diversity of Leptospira species in the environment.</title>
        <authorList>
            <person name="Vincent A.T."/>
            <person name="Schiettekatte O."/>
            <person name="Bourhy P."/>
            <person name="Veyrier F.J."/>
            <person name="Picardeau M."/>
        </authorList>
    </citation>
    <scope>NUCLEOTIDE SEQUENCE [LARGE SCALE GENOMIC DNA]</scope>
    <source>
        <strain evidence="3">201601298</strain>
    </source>
</reference>
<sequence length="295" mass="34453">MMNPGLDLTLFTWNNTIAILVVMFVCYLASFRQTILFIFVLVFTLLACIQFTFYSQHDSIKIMSFIKLIFLLPFGLGAVLTFAIFSETIKPKFLVWFSRYINFAVVANIFVMVFSPDGGTYRGFLSRFVCLALLIWLIQEMAKKRFQTTQFDQGFFIFRSSPLQWIFCHAAYRIALLSLPTFDSLHYLLLEPLSLLVMFVLYRLHKKRYPLHYYFGFSDTLVATTLTVLMWFPILHPFEYNGTYVTKLQENFWDMIFIPIQLVVIGCALIAIFKNINNLSDQQSSVNTSRVPQYK</sequence>
<feature type="transmembrane region" description="Helical" evidence="1">
    <location>
        <begin position="36"/>
        <end position="53"/>
    </location>
</feature>
<protein>
    <submittedName>
        <fullName evidence="2">Uncharacterized protein</fullName>
    </submittedName>
</protein>
<feature type="transmembrane region" description="Helical" evidence="1">
    <location>
        <begin position="121"/>
        <end position="139"/>
    </location>
</feature>
<accession>A0ABY2P223</accession>
<organism evidence="2 3">
    <name type="scientific">Leptospira mtsangambouensis</name>
    <dbReference type="NCBI Taxonomy" id="2484912"/>
    <lineage>
        <taxon>Bacteria</taxon>
        <taxon>Pseudomonadati</taxon>
        <taxon>Spirochaetota</taxon>
        <taxon>Spirochaetia</taxon>
        <taxon>Leptospirales</taxon>
        <taxon>Leptospiraceae</taxon>
        <taxon>Leptospira</taxon>
    </lineage>
</organism>
<dbReference type="Proteomes" id="UP000297940">
    <property type="component" value="Unassembled WGS sequence"/>
</dbReference>
<gene>
    <name evidence="2" type="ORF">EHR01_01575</name>
</gene>
<feature type="transmembrane region" description="Helical" evidence="1">
    <location>
        <begin position="65"/>
        <end position="85"/>
    </location>
</feature>
<keyword evidence="1" id="KW-0812">Transmembrane</keyword>
<evidence type="ECO:0000313" key="2">
    <source>
        <dbReference type="EMBL" id="TGM81516.1"/>
    </source>
</evidence>
<feature type="transmembrane region" description="Helical" evidence="1">
    <location>
        <begin position="185"/>
        <end position="204"/>
    </location>
</feature>
<feature type="transmembrane region" description="Helical" evidence="1">
    <location>
        <begin position="160"/>
        <end position="179"/>
    </location>
</feature>
<feature type="transmembrane region" description="Helical" evidence="1">
    <location>
        <begin position="97"/>
        <end position="115"/>
    </location>
</feature>
<feature type="transmembrane region" description="Helical" evidence="1">
    <location>
        <begin position="211"/>
        <end position="232"/>
    </location>
</feature>
<keyword evidence="1" id="KW-1133">Transmembrane helix</keyword>
<keyword evidence="3" id="KW-1185">Reference proteome</keyword>
<feature type="transmembrane region" description="Helical" evidence="1">
    <location>
        <begin position="12"/>
        <end position="29"/>
    </location>
</feature>